<evidence type="ECO:0000313" key="3">
    <source>
        <dbReference type="Proteomes" id="UP000198287"/>
    </source>
</evidence>
<reference evidence="2 3" key="1">
    <citation type="submission" date="2015-12" db="EMBL/GenBank/DDBJ databases">
        <title>The genome of Folsomia candida.</title>
        <authorList>
            <person name="Faddeeva A."/>
            <person name="Derks M.F."/>
            <person name="Anvar Y."/>
            <person name="Smit S."/>
            <person name="Van Straalen N."/>
            <person name="Roelofs D."/>
        </authorList>
    </citation>
    <scope>NUCLEOTIDE SEQUENCE [LARGE SCALE GENOMIC DNA]</scope>
    <source>
        <strain evidence="2 3">VU population</strain>
        <tissue evidence="2">Whole body</tissue>
    </source>
</reference>
<dbReference type="Gene3D" id="3.40.525.10">
    <property type="entry name" value="CRAL-TRIO lipid binding domain"/>
    <property type="match status" value="1"/>
</dbReference>
<dbReference type="InterPro" id="IPR001251">
    <property type="entry name" value="CRAL-TRIO_dom"/>
</dbReference>
<dbReference type="PROSITE" id="PS50191">
    <property type="entry name" value="CRAL_TRIO"/>
    <property type="match status" value="1"/>
</dbReference>
<dbReference type="Pfam" id="PF00650">
    <property type="entry name" value="CRAL_TRIO"/>
    <property type="match status" value="1"/>
</dbReference>
<accession>A0A226E000</accession>
<dbReference type="EMBL" id="LNIX01000008">
    <property type="protein sequence ID" value="OXA50610.1"/>
    <property type="molecule type" value="Genomic_DNA"/>
</dbReference>
<feature type="domain" description="CRAL-TRIO" evidence="1">
    <location>
        <begin position="1"/>
        <end position="137"/>
    </location>
</feature>
<dbReference type="InterPro" id="IPR051064">
    <property type="entry name" value="SEC14/CRAL-TRIO_domain"/>
</dbReference>
<dbReference type="GO" id="GO:0005737">
    <property type="term" value="C:cytoplasm"/>
    <property type="evidence" value="ECO:0007669"/>
    <property type="project" value="TreeGrafter"/>
</dbReference>
<dbReference type="SMART" id="SM00516">
    <property type="entry name" value="SEC14"/>
    <property type="match status" value="1"/>
</dbReference>
<evidence type="ECO:0000259" key="1">
    <source>
        <dbReference type="PROSITE" id="PS50191"/>
    </source>
</evidence>
<dbReference type="OrthoDB" id="1434354at2759"/>
<dbReference type="CDD" id="cd00170">
    <property type="entry name" value="SEC14"/>
    <property type="match status" value="1"/>
</dbReference>
<dbReference type="AlphaFoldDB" id="A0A226E000"/>
<keyword evidence="3" id="KW-1185">Reference proteome</keyword>
<evidence type="ECO:0000313" key="2">
    <source>
        <dbReference type="EMBL" id="OXA50610.1"/>
    </source>
</evidence>
<gene>
    <name evidence="2" type="ORF">Fcan01_14268</name>
</gene>
<dbReference type="PANTHER" id="PTHR23324:SF83">
    <property type="entry name" value="SEC14-LIKE PROTEIN 2"/>
    <property type="match status" value="1"/>
</dbReference>
<dbReference type="SUPFAM" id="SSF52087">
    <property type="entry name" value="CRAL/TRIO domain"/>
    <property type="match status" value="1"/>
</dbReference>
<dbReference type="InterPro" id="IPR036865">
    <property type="entry name" value="CRAL-TRIO_dom_sf"/>
</dbReference>
<name>A0A226E000_FOLCA</name>
<proteinExistence type="predicted"/>
<sequence length="158" mass="18354">MAKPSPHELEIIGEVRERISDLRLSDEYLQPKNLVRFVRARNEQLDQIEDMIRKGFLNMFKVFEANYPDTLRSAFIINEMPIFGTFWRLLRPIISDVTHAKISFLGSDKSLWAKSIGQLAKRDQFPEKYGGDQPPNYTVNLDEIGLNEFIFQNGNGEF</sequence>
<protein>
    <recommendedName>
        <fullName evidence="1">CRAL-TRIO domain-containing protein</fullName>
    </recommendedName>
</protein>
<dbReference type="Proteomes" id="UP000198287">
    <property type="component" value="Unassembled WGS sequence"/>
</dbReference>
<comment type="caution">
    <text evidence="2">The sequence shown here is derived from an EMBL/GenBank/DDBJ whole genome shotgun (WGS) entry which is preliminary data.</text>
</comment>
<dbReference type="PANTHER" id="PTHR23324">
    <property type="entry name" value="SEC14 RELATED PROTEIN"/>
    <property type="match status" value="1"/>
</dbReference>
<organism evidence="2 3">
    <name type="scientific">Folsomia candida</name>
    <name type="common">Springtail</name>
    <dbReference type="NCBI Taxonomy" id="158441"/>
    <lineage>
        <taxon>Eukaryota</taxon>
        <taxon>Metazoa</taxon>
        <taxon>Ecdysozoa</taxon>
        <taxon>Arthropoda</taxon>
        <taxon>Hexapoda</taxon>
        <taxon>Collembola</taxon>
        <taxon>Entomobryomorpha</taxon>
        <taxon>Isotomoidea</taxon>
        <taxon>Isotomidae</taxon>
        <taxon>Proisotominae</taxon>
        <taxon>Folsomia</taxon>
    </lineage>
</organism>